<dbReference type="PANTHER" id="PTHR10917:SF0">
    <property type="entry name" value="DNA-DIRECTED RNA POLYMERASES I, II, AND III SUBUNIT RPABC3"/>
    <property type="match status" value="1"/>
</dbReference>
<evidence type="ECO:0000256" key="4">
    <source>
        <dbReference type="PIRNR" id="PIRNR000779"/>
    </source>
</evidence>
<evidence type="ECO:0000313" key="5">
    <source>
        <dbReference type="EMBL" id="CAI2382476.1"/>
    </source>
</evidence>
<dbReference type="GO" id="GO:0005666">
    <property type="term" value="C:RNA polymerase III complex"/>
    <property type="evidence" value="ECO:0007669"/>
    <property type="project" value="TreeGrafter"/>
</dbReference>
<dbReference type="SUPFAM" id="SSF50249">
    <property type="entry name" value="Nucleic acid-binding proteins"/>
    <property type="match status" value="1"/>
</dbReference>
<reference evidence="5" key="1">
    <citation type="submission" date="2023-07" db="EMBL/GenBank/DDBJ databases">
        <authorList>
            <consortium name="AG Swart"/>
            <person name="Singh M."/>
            <person name="Singh A."/>
            <person name="Seah K."/>
            <person name="Emmerich C."/>
        </authorList>
    </citation>
    <scope>NUCLEOTIDE SEQUENCE</scope>
    <source>
        <strain evidence="5">DP1</strain>
    </source>
</reference>
<dbReference type="Gene3D" id="2.40.50.140">
    <property type="entry name" value="Nucleic acid-binding proteins"/>
    <property type="match status" value="1"/>
</dbReference>
<gene>
    <name evidence="5" type="ORF">ECRASSUSDP1_LOCUS23949</name>
</gene>
<dbReference type="AlphaFoldDB" id="A0AAD2D7K9"/>
<dbReference type="EMBL" id="CAMPGE010024655">
    <property type="protein sequence ID" value="CAI2382476.1"/>
    <property type="molecule type" value="Genomic_DNA"/>
</dbReference>
<accession>A0AAD2D7K9</accession>
<dbReference type="SMART" id="SM00658">
    <property type="entry name" value="RPOL8c"/>
    <property type="match status" value="1"/>
</dbReference>
<name>A0AAD2D7K9_EUPCR</name>
<keyword evidence="6" id="KW-1185">Reference proteome</keyword>
<comment type="subcellular location">
    <subcellularLocation>
        <location evidence="1">Nucleus</location>
    </subcellularLocation>
</comment>
<organism evidence="5 6">
    <name type="scientific">Euplotes crassus</name>
    <dbReference type="NCBI Taxonomy" id="5936"/>
    <lineage>
        <taxon>Eukaryota</taxon>
        <taxon>Sar</taxon>
        <taxon>Alveolata</taxon>
        <taxon>Ciliophora</taxon>
        <taxon>Intramacronucleata</taxon>
        <taxon>Spirotrichea</taxon>
        <taxon>Hypotrichia</taxon>
        <taxon>Euplotida</taxon>
        <taxon>Euplotidae</taxon>
        <taxon>Moneuplotes</taxon>
    </lineage>
</organism>
<dbReference type="Proteomes" id="UP001295684">
    <property type="component" value="Unassembled WGS sequence"/>
</dbReference>
<evidence type="ECO:0000256" key="3">
    <source>
        <dbReference type="ARBA" id="ARBA00023242"/>
    </source>
</evidence>
<comment type="similarity">
    <text evidence="2 4">Belongs to the eukaryotic RPB8 RNA polymerase subunit family.</text>
</comment>
<dbReference type="PIRSF" id="PIRSF000779">
    <property type="entry name" value="RNA_pol_Rpb8"/>
    <property type="match status" value="1"/>
</dbReference>
<proteinExistence type="inferred from homology"/>
<dbReference type="GO" id="GO:0005665">
    <property type="term" value="C:RNA polymerase II, core complex"/>
    <property type="evidence" value="ECO:0007669"/>
    <property type="project" value="UniProtKB-UniRule"/>
</dbReference>
<comment type="function">
    <text evidence="4">DNA-dependent RNA polymerase catalyzes the transcription of DNA into RNA using the four ribonucleoside triphosphates as substrates. Common component of RNA polymerases I, II and III which synthesize ribosomal RNA precursors, mRNA precursors and many functional non-coding RNAs, and small RNAs, such as 5S rRNA and tRNAs, respectively.</text>
</comment>
<dbReference type="InterPro" id="IPR012340">
    <property type="entry name" value="NA-bd_OB-fold"/>
</dbReference>
<evidence type="ECO:0000256" key="2">
    <source>
        <dbReference type="ARBA" id="ARBA00008912"/>
    </source>
</evidence>
<dbReference type="GO" id="GO:0005736">
    <property type="term" value="C:RNA polymerase I complex"/>
    <property type="evidence" value="ECO:0007669"/>
    <property type="project" value="TreeGrafter"/>
</dbReference>
<comment type="caution">
    <text evidence="5">The sequence shown here is derived from an EMBL/GenBank/DDBJ whole genome shotgun (WGS) entry which is preliminary data.</text>
</comment>
<dbReference type="PANTHER" id="PTHR10917">
    <property type="entry name" value="DNA-DIRECTED RNA POLYMERASES I, II, AND III SUBUNIT RPABC3"/>
    <property type="match status" value="1"/>
</dbReference>
<keyword evidence="3 4" id="KW-0539">Nucleus</keyword>
<dbReference type="InterPro" id="IPR005570">
    <property type="entry name" value="RPABC3"/>
</dbReference>
<sequence length="142" mass="16591">MQNNILIDDTLKVKEVNRDGKHFDKVSRINGVTEVYEYEITLDVHADYIKEGSLYKIALTNEMDLDEEDSDYYGMSSLTETVFKDYDYVMHGKVFRFDIKDENNISQYISFGGLILKITGDIKYLKNLEIDSKVFLMLKECK</sequence>
<protein>
    <recommendedName>
        <fullName evidence="4">DNA-directed RNA polymerases I, II, and III subunit RPABC3</fullName>
    </recommendedName>
</protein>
<dbReference type="GO" id="GO:0006351">
    <property type="term" value="P:DNA-templated transcription"/>
    <property type="evidence" value="ECO:0007669"/>
    <property type="project" value="UniProtKB-UniRule"/>
</dbReference>
<evidence type="ECO:0000313" key="6">
    <source>
        <dbReference type="Proteomes" id="UP001295684"/>
    </source>
</evidence>
<dbReference type="GO" id="GO:0003899">
    <property type="term" value="F:DNA-directed RNA polymerase activity"/>
    <property type="evidence" value="ECO:0007669"/>
    <property type="project" value="UniProtKB-UniRule"/>
</dbReference>
<evidence type="ECO:0000256" key="1">
    <source>
        <dbReference type="ARBA" id="ARBA00004123"/>
    </source>
</evidence>
<dbReference type="Pfam" id="PF03870">
    <property type="entry name" value="RNA_pol_Rpb8"/>
    <property type="match status" value="1"/>
</dbReference>